<dbReference type="AlphaFoldDB" id="A0A8B7VID9"/>
<dbReference type="CTD" id="25966"/>
<name>A0A8B7VID9_CASCN</name>
<dbReference type="OrthoDB" id="9838325at2759"/>
<feature type="domain" description="Synaptotagmin-like mitochondrial and lipid-binding" evidence="2">
    <location>
        <begin position="74"/>
        <end position="123"/>
    </location>
</feature>
<dbReference type="Pfam" id="PF18696">
    <property type="entry name" value="SMP_C2CD2L"/>
    <property type="match status" value="1"/>
</dbReference>
<proteinExistence type="predicted"/>
<reference evidence="3" key="1">
    <citation type="submission" date="2025-08" db="UniProtKB">
        <authorList>
            <consortium name="RefSeq"/>
        </authorList>
    </citation>
    <scope>IDENTIFICATION</scope>
    <source>
        <tissue evidence="3">Leukocyte</tissue>
    </source>
</reference>
<dbReference type="InterPro" id="IPR039934">
    <property type="entry name" value="C2CD2/C2CD2L"/>
</dbReference>
<protein>
    <submittedName>
        <fullName evidence="3">C2 domain-containing protein 2-like</fullName>
    </submittedName>
</protein>
<keyword evidence="1" id="KW-1133">Transmembrane helix</keyword>
<dbReference type="PANTHER" id="PTHR21119">
    <property type="entry name" value="C2 DOMAIN-CONTAINING PROTEIN"/>
    <property type="match status" value="1"/>
</dbReference>
<keyword evidence="1" id="KW-0812">Transmembrane</keyword>
<dbReference type="InterPro" id="IPR040885">
    <property type="entry name" value="SMP_C2CD2L"/>
</dbReference>
<evidence type="ECO:0000259" key="2">
    <source>
        <dbReference type="Pfam" id="PF18696"/>
    </source>
</evidence>
<sequence>MARLGSWLGEVQWFVLVSLFVAALVTVGLYLTQWALARTRPQPRRRAELGEGQRPESDALLSWILTLDSWRSQWQAAWVTALNGEAEKKGGPLHLSFQQDLQLQPLELAVWEVSSVARSAQEK</sequence>
<dbReference type="KEGG" id="ccan:109694019"/>
<dbReference type="RefSeq" id="XP_020031257.1">
    <property type="nucleotide sequence ID" value="XM_020175668.1"/>
</dbReference>
<gene>
    <name evidence="3" type="primary">LOC109694019</name>
</gene>
<keyword evidence="1" id="KW-0472">Membrane</keyword>
<feature type="transmembrane region" description="Helical" evidence="1">
    <location>
        <begin position="12"/>
        <end position="36"/>
    </location>
</feature>
<feature type="non-terminal residue" evidence="3">
    <location>
        <position position="123"/>
    </location>
</feature>
<evidence type="ECO:0000256" key="1">
    <source>
        <dbReference type="SAM" id="Phobius"/>
    </source>
</evidence>
<accession>A0A8B7VID9</accession>
<dbReference type="PANTHER" id="PTHR21119:SF7">
    <property type="entry name" value="C2 DOMAIN-CONTAINING PROTEIN 2"/>
    <property type="match status" value="1"/>
</dbReference>
<organism evidence="3">
    <name type="scientific">Castor canadensis</name>
    <name type="common">American beaver</name>
    <dbReference type="NCBI Taxonomy" id="51338"/>
    <lineage>
        <taxon>Eukaryota</taxon>
        <taxon>Metazoa</taxon>
        <taxon>Chordata</taxon>
        <taxon>Craniata</taxon>
        <taxon>Vertebrata</taxon>
        <taxon>Euteleostomi</taxon>
        <taxon>Mammalia</taxon>
        <taxon>Eutheria</taxon>
        <taxon>Euarchontoglires</taxon>
        <taxon>Glires</taxon>
        <taxon>Rodentia</taxon>
        <taxon>Castorimorpha</taxon>
        <taxon>Castoridae</taxon>
        <taxon>Castor</taxon>
    </lineage>
</organism>
<evidence type="ECO:0000313" key="3">
    <source>
        <dbReference type="RefSeq" id="XP_020031257.1"/>
    </source>
</evidence>